<proteinExistence type="predicted"/>
<reference evidence="1" key="1">
    <citation type="submission" date="2020-07" db="EMBL/GenBank/DDBJ databases">
        <authorList>
            <person name="Lin J."/>
        </authorList>
    </citation>
    <scope>NUCLEOTIDE SEQUENCE</scope>
</reference>
<dbReference type="PANTHER" id="PTHR34996:SF3">
    <property type="entry name" value="OS06G0327400 PROTEIN"/>
    <property type="match status" value="1"/>
</dbReference>
<dbReference type="PANTHER" id="PTHR34996">
    <property type="entry name" value="OS06G0327400 PROTEIN"/>
    <property type="match status" value="1"/>
</dbReference>
<evidence type="ECO:0000313" key="1">
    <source>
        <dbReference type="EMBL" id="CAD1825381.1"/>
    </source>
</evidence>
<gene>
    <name evidence="1" type="ORF">CB5_LOCUS8592</name>
</gene>
<sequence>MADQSCSRVRRRWCRRIRVVGLHAKLLTLFRLLRRWLVSKGLMGSCSRNCSGRRNTRRSGRGLATAGLRQEYYSLPSCRRSNSFYAEAIADCLEFIKRTTDLWVAQKPHTPSEPKPTRPAD</sequence>
<organism evidence="1">
    <name type="scientific">Ananas comosus var. bracteatus</name>
    <name type="common">red pineapple</name>
    <dbReference type="NCBI Taxonomy" id="296719"/>
    <lineage>
        <taxon>Eukaryota</taxon>
        <taxon>Viridiplantae</taxon>
        <taxon>Streptophyta</taxon>
        <taxon>Embryophyta</taxon>
        <taxon>Tracheophyta</taxon>
        <taxon>Spermatophyta</taxon>
        <taxon>Magnoliopsida</taxon>
        <taxon>Liliopsida</taxon>
        <taxon>Poales</taxon>
        <taxon>Bromeliaceae</taxon>
        <taxon>Bromelioideae</taxon>
        <taxon>Ananas</taxon>
    </lineage>
</organism>
<accession>A0A6V7P3G9</accession>
<dbReference type="EMBL" id="LR862144">
    <property type="protein sequence ID" value="CAD1825381.1"/>
    <property type="molecule type" value="Genomic_DNA"/>
</dbReference>
<protein>
    <submittedName>
        <fullName evidence="1">Uncharacterized protein</fullName>
    </submittedName>
</protein>
<name>A0A6V7P3G9_ANACO</name>
<dbReference type="AlphaFoldDB" id="A0A6V7P3G9"/>